<dbReference type="Proteomes" id="UP000054563">
    <property type="component" value="Unassembled WGS sequence"/>
</dbReference>
<organism evidence="2 3">
    <name type="scientific">Coccidioides immitis H538.4</name>
    <dbReference type="NCBI Taxonomy" id="396776"/>
    <lineage>
        <taxon>Eukaryota</taxon>
        <taxon>Fungi</taxon>
        <taxon>Dikarya</taxon>
        <taxon>Ascomycota</taxon>
        <taxon>Pezizomycotina</taxon>
        <taxon>Eurotiomycetes</taxon>
        <taxon>Eurotiomycetidae</taxon>
        <taxon>Onygenales</taxon>
        <taxon>Onygenaceae</taxon>
        <taxon>Coccidioides</taxon>
    </lineage>
</organism>
<dbReference type="AlphaFoldDB" id="A0A0J8RQT4"/>
<evidence type="ECO:0000313" key="2">
    <source>
        <dbReference type="EMBL" id="KMU87455.1"/>
    </source>
</evidence>
<feature type="region of interest" description="Disordered" evidence="1">
    <location>
        <begin position="35"/>
        <end position="67"/>
    </location>
</feature>
<accession>A0A0J8RQT4</accession>
<evidence type="ECO:0000313" key="3">
    <source>
        <dbReference type="Proteomes" id="UP000054563"/>
    </source>
</evidence>
<proteinExistence type="predicted"/>
<dbReference type="VEuPathDB" id="FungiDB:CIHG_05250"/>
<name>A0A0J8RQT4_COCIT</name>
<gene>
    <name evidence="2" type="ORF">CIHG_05250</name>
</gene>
<protein>
    <submittedName>
        <fullName evidence="2">Uncharacterized protein</fullName>
    </submittedName>
</protein>
<reference evidence="3" key="1">
    <citation type="journal article" date="2010" name="Genome Res.">
        <title>Population genomic sequencing of Coccidioides fungi reveals recent hybridization and transposon control.</title>
        <authorList>
            <person name="Neafsey D.E."/>
            <person name="Barker B.M."/>
            <person name="Sharpton T.J."/>
            <person name="Stajich J.E."/>
            <person name="Park D.J."/>
            <person name="Whiston E."/>
            <person name="Hung C.-Y."/>
            <person name="McMahan C."/>
            <person name="White J."/>
            <person name="Sykes S."/>
            <person name="Heiman D."/>
            <person name="Young S."/>
            <person name="Zeng Q."/>
            <person name="Abouelleil A."/>
            <person name="Aftuck L."/>
            <person name="Bessette D."/>
            <person name="Brown A."/>
            <person name="FitzGerald M."/>
            <person name="Lui A."/>
            <person name="Macdonald J.P."/>
            <person name="Priest M."/>
            <person name="Orbach M.J."/>
            <person name="Galgiani J.N."/>
            <person name="Kirkland T.N."/>
            <person name="Cole G.T."/>
            <person name="Birren B.W."/>
            <person name="Henn M.R."/>
            <person name="Taylor J.W."/>
            <person name="Rounsley S.D."/>
        </authorList>
    </citation>
    <scope>NUCLEOTIDE SEQUENCE [LARGE SCALE GENOMIC DNA]</scope>
    <source>
        <strain evidence="3">H538.4</strain>
    </source>
</reference>
<dbReference type="EMBL" id="DS016998">
    <property type="protein sequence ID" value="KMU87455.1"/>
    <property type="molecule type" value="Genomic_DNA"/>
</dbReference>
<evidence type="ECO:0000256" key="1">
    <source>
        <dbReference type="SAM" id="MobiDB-lite"/>
    </source>
</evidence>
<sequence>MAEAKAKVAQVQASEQCEERVGSSASAKLLWGDAQGGTEDDLKELGGFSHEQREGPKMETGCGGVSPRLDLGTPPSIEFCYLQKVYYRGDLGCDVTQIYEVKLGRIERT</sequence>